<keyword evidence="8" id="KW-0282">Flagellum</keyword>
<evidence type="ECO:0000256" key="5">
    <source>
        <dbReference type="RuleBase" id="RU362076"/>
    </source>
</evidence>
<dbReference type="InterPro" id="IPR025965">
    <property type="entry name" value="FlgD/Vpr_Ig-like"/>
</dbReference>
<evidence type="ECO:0000313" key="9">
    <source>
        <dbReference type="Proteomes" id="UP001139477"/>
    </source>
</evidence>
<evidence type="ECO:0000256" key="6">
    <source>
        <dbReference type="SAM" id="MobiDB-lite"/>
    </source>
</evidence>
<organism evidence="8 9">
    <name type="scientific">Limimaricola litoreus</name>
    <dbReference type="NCBI Taxonomy" id="2955316"/>
    <lineage>
        <taxon>Bacteria</taxon>
        <taxon>Pseudomonadati</taxon>
        <taxon>Pseudomonadota</taxon>
        <taxon>Alphaproteobacteria</taxon>
        <taxon>Rhodobacterales</taxon>
        <taxon>Paracoccaceae</taxon>
        <taxon>Limimaricola</taxon>
    </lineage>
</organism>
<evidence type="ECO:0000256" key="4">
    <source>
        <dbReference type="ARBA" id="ARBA00024746"/>
    </source>
</evidence>
<accession>A0A9X2FNF3</accession>
<dbReference type="RefSeq" id="WP_253330473.1">
    <property type="nucleotide sequence ID" value="NZ_JAMYXC010000068.1"/>
</dbReference>
<keyword evidence="8" id="KW-0969">Cilium</keyword>
<evidence type="ECO:0000256" key="1">
    <source>
        <dbReference type="ARBA" id="ARBA00010577"/>
    </source>
</evidence>
<keyword evidence="9" id="KW-1185">Reference proteome</keyword>
<evidence type="ECO:0000313" key="8">
    <source>
        <dbReference type="EMBL" id="MCP1167927.1"/>
    </source>
</evidence>
<dbReference type="GO" id="GO:0044781">
    <property type="term" value="P:bacterial-type flagellum organization"/>
    <property type="evidence" value="ECO:0007669"/>
    <property type="project" value="UniProtKB-UniRule"/>
</dbReference>
<gene>
    <name evidence="8" type="primary">flgD</name>
    <name evidence="8" type="ORF">NHG85_05205</name>
</gene>
<comment type="caution">
    <text evidence="8">The sequence shown here is derived from an EMBL/GenBank/DDBJ whole genome shotgun (WGS) entry which is preliminary data.</text>
</comment>
<evidence type="ECO:0000256" key="3">
    <source>
        <dbReference type="ARBA" id="ARBA00022795"/>
    </source>
</evidence>
<comment type="similarity">
    <text evidence="1 5">Belongs to the FlgD family.</text>
</comment>
<dbReference type="Pfam" id="PF13860">
    <property type="entry name" value="FlgD_ig"/>
    <property type="match status" value="1"/>
</dbReference>
<keyword evidence="8" id="KW-0966">Cell projection</keyword>
<dbReference type="Proteomes" id="UP001139477">
    <property type="component" value="Unassembled WGS sequence"/>
</dbReference>
<keyword evidence="3 5" id="KW-1005">Bacterial flagellum biogenesis</keyword>
<dbReference type="AlphaFoldDB" id="A0A9X2FNF3"/>
<evidence type="ECO:0000259" key="7">
    <source>
        <dbReference type="Pfam" id="PF13860"/>
    </source>
</evidence>
<dbReference type="Pfam" id="PF03963">
    <property type="entry name" value="FlgD"/>
    <property type="match status" value="1"/>
</dbReference>
<proteinExistence type="inferred from homology"/>
<dbReference type="InterPro" id="IPR005648">
    <property type="entry name" value="FlgD"/>
</dbReference>
<name>A0A9X2FNF3_9RHOB</name>
<feature type="domain" description="FlgD/Vpr Ig-like" evidence="7">
    <location>
        <begin position="110"/>
        <end position="171"/>
    </location>
</feature>
<comment type="function">
    <text evidence="4 5">Required for flagellar hook formation. May act as a scaffolding protein.</text>
</comment>
<dbReference type="EMBL" id="JAMYXC010000068">
    <property type="protein sequence ID" value="MCP1167927.1"/>
    <property type="molecule type" value="Genomic_DNA"/>
</dbReference>
<sequence length="221" mass="22580">MTLISDATTTSTTMPAPTTGDTGPDSASDFDMFLTMLTAQIRNQDPLEPMDSADYAVQLATFSGVEQQVKTNDALAALAAGMNAGGLSDIAGWVGREARAPMPALFDGAAIPLDLKTQVGADAGELVVTDATGREVGRHAVSAGAQSLDWAGVGADGYTLPDGSYGFELVSLADGEEIGRAVVETYGRVREVRLGEAGPMLVIEGGGEVASGAVTALREAL</sequence>
<evidence type="ECO:0000256" key="2">
    <source>
        <dbReference type="ARBA" id="ARBA00016013"/>
    </source>
</evidence>
<feature type="compositionally biased region" description="Low complexity" evidence="6">
    <location>
        <begin position="1"/>
        <end position="26"/>
    </location>
</feature>
<feature type="region of interest" description="Disordered" evidence="6">
    <location>
        <begin position="1"/>
        <end position="27"/>
    </location>
</feature>
<protein>
    <recommendedName>
        <fullName evidence="2 5">Basal-body rod modification protein FlgD</fullName>
    </recommendedName>
</protein>
<reference evidence="8" key="1">
    <citation type="submission" date="2022-06" db="EMBL/GenBank/DDBJ databases">
        <title>Limimaricola sediminis sp. nov., isolated from an intertidal sediment.</title>
        <authorList>
            <person name="Shao X."/>
        </authorList>
    </citation>
    <scope>NUCLEOTIDE SEQUENCE</scope>
    <source>
        <strain evidence="8">ASW11-118</strain>
    </source>
</reference>